<keyword evidence="2 6" id="KW-0963">Cytoplasm</keyword>
<evidence type="ECO:0000256" key="2">
    <source>
        <dbReference type="ARBA" id="ARBA00022490"/>
    </source>
</evidence>
<comment type="subcellular location">
    <subcellularLocation>
        <location evidence="1 6">Cytoplasm</location>
    </subcellularLocation>
</comment>
<dbReference type="Proteomes" id="UP000186922">
    <property type="component" value="Unassembled WGS sequence"/>
</dbReference>
<accession>A0A1D1VQ38</accession>
<feature type="compositionally biased region" description="Basic and acidic residues" evidence="7">
    <location>
        <begin position="971"/>
        <end position="994"/>
    </location>
</feature>
<dbReference type="AlphaFoldDB" id="A0A1D1VQ38"/>
<evidence type="ECO:0000256" key="4">
    <source>
        <dbReference type="ARBA" id="ARBA00022884"/>
    </source>
</evidence>
<dbReference type="Gene3D" id="4.10.860.10">
    <property type="entry name" value="UVR domain"/>
    <property type="match status" value="1"/>
</dbReference>
<feature type="region of interest" description="Disordered" evidence="7">
    <location>
        <begin position="579"/>
        <end position="637"/>
    </location>
</feature>
<keyword evidence="10" id="KW-1185">Reference proteome</keyword>
<feature type="domain" description="eIF3a PCI" evidence="8">
    <location>
        <begin position="10"/>
        <end position="410"/>
    </location>
</feature>
<dbReference type="HAMAP" id="MF_03000">
    <property type="entry name" value="eIF3a"/>
    <property type="match status" value="1"/>
</dbReference>
<comment type="similarity">
    <text evidence="6">Belongs to the eIF-3 subunit A family.</text>
</comment>
<protein>
    <recommendedName>
        <fullName evidence="6">Eukaryotic translation initiation factor 3 subunit A</fullName>
        <shortName evidence="6">eIF3a</shortName>
    </recommendedName>
    <alternativeName>
        <fullName evidence="6">Eukaryotic translation initiation factor 3 subunit 10</fullName>
    </alternativeName>
</protein>
<dbReference type="GO" id="GO:0001732">
    <property type="term" value="P:formation of cytoplasmic translation initiation complex"/>
    <property type="evidence" value="ECO:0007669"/>
    <property type="project" value="UniProtKB-UniRule"/>
</dbReference>
<dbReference type="GO" id="GO:0071540">
    <property type="term" value="C:eukaryotic translation initiation factor 3 complex, eIF3e"/>
    <property type="evidence" value="ECO:0007669"/>
    <property type="project" value="TreeGrafter"/>
</dbReference>
<evidence type="ECO:0000256" key="5">
    <source>
        <dbReference type="ARBA" id="ARBA00022917"/>
    </source>
</evidence>
<evidence type="ECO:0000313" key="9">
    <source>
        <dbReference type="EMBL" id="GAV03685.1"/>
    </source>
</evidence>
<evidence type="ECO:0000256" key="1">
    <source>
        <dbReference type="ARBA" id="ARBA00004496"/>
    </source>
</evidence>
<dbReference type="FunFam" id="4.10.860.10:FF:000001">
    <property type="entry name" value="Eukaryotic translation initiation factor 3 subunit A"/>
    <property type="match status" value="1"/>
</dbReference>
<keyword evidence="3 6" id="KW-0396">Initiation factor</keyword>
<evidence type="ECO:0000313" key="10">
    <source>
        <dbReference type="Proteomes" id="UP000186922"/>
    </source>
</evidence>
<organism evidence="9 10">
    <name type="scientific">Ramazzottius varieornatus</name>
    <name type="common">Water bear</name>
    <name type="synonym">Tardigrade</name>
    <dbReference type="NCBI Taxonomy" id="947166"/>
    <lineage>
        <taxon>Eukaryota</taxon>
        <taxon>Metazoa</taxon>
        <taxon>Ecdysozoa</taxon>
        <taxon>Tardigrada</taxon>
        <taxon>Eutardigrada</taxon>
        <taxon>Parachela</taxon>
        <taxon>Hypsibioidea</taxon>
        <taxon>Ramazzottiidae</taxon>
        <taxon>Ramazzottius</taxon>
    </lineage>
</organism>
<feature type="compositionally biased region" description="Basic and acidic residues" evidence="7">
    <location>
        <begin position="811"/>
        <end position="884"/>
    </location>
</feature>
<comment type="caution">
    <text evidence="9">The sequence shown here is derived from an EMBL/GenBank/DDBJ whole genome shotgun (WGS) entry which is preliminary data.</text>
</comment>
<dbReference type="Gene3D" id="1.25.40.860">
    <property type="match status" value="1"/>
</dbReference>
<evidence type="ECO:0000256" key="6">
    <source>
        <dbReference type="HAMAP-Rule" id="MF_03000"/>
    </source>
</evidence>
<feature type="compositionally biased region" description="Basic and acidic residues" evidence="7">
    <location>
        <begin position="585"/>
        <end position="637"/>
    </location>
</feature>
<comment type="subunit">
    <text evidence="6">Component of the eukaryotic translation initiation factor 3 (eIF-3) complex.</text>
</comment>
<reference evidence="9 10" key="1">
    <citation type="journal article" date="2016" name="Nat. Commun.">
        <title>Extremotolerant tardigrade genome and improved radiotolerance of human cultured cells by tardigrade-unique protein.</title>
        <authorList>
            <person name="Hashimoto T."/>
            <person name="Horikawa D.D."/>
            <person name="Saito Y."/>
            <person name="Kuwahara H."/>
            <person name="Kozuka-Hata H."/>
            <person name="Shin-I T."/>
            <person name="Minakuchi Y."/>
            <person name="Ohishi K."/>
            <person name="Motoyama A."/>
            <person name="Aizu T."/>
            <person name="Enomoto A."/>
            <person name="Kondo K."/>
            <person name="Tanaka S."/>
            <person name="Hara Y."/>
            <person name="Koshikawa S."/>
            <person name="Sagara H."/>
            <person name="Miura T."/>
            <person name="Yokobori S."/>
            <person name="Miyagawa K."/>
            <person name="Suzuki Y."/>
            <person name="Kubo T."/>
            <person name="Oyama M."/>
            <person name="Kohara Y."/>
            <person name="Fujiyama A."/>
            <person name="Arakawa K."/>
            <person name="Katayama T."/>
            <person name="Toyoda A."/>
            <person name="Kunieda T."/>
        </authorList>
    </citation>
    <scope>NUCLEOTIDE SEQUENCE [LARGE SCALE GENOMIC DNA]</scope>
    <source>
        <strain evidence="9 10">YOKOZUNA-1</strain>
    </source>
</reference>
<dbReference type="GO" id="GO:0016282">
    <property type="term" value="C:eukaryotic 43S preinitiation complex"/>
    <property type="evidence" value="ECO:0007669"/>
    <property type="project" value="UniProtKB-UniRule"/>
</dbReference>
<dbReference type="STRING" id="947166.A0A1D1VQ38"/>
<dbReference type="Pfam" id="PF22591">
    <property type="entry name" value="eIF3a_PCI_TPR-like"/>
    <property type="match status" value="1"/>
</dbReference>
<feature type="region of interest" description="Disordered" evidence="7">
    <location>
        <begin position="966"/>
        <end position="1036"/>
    </location>
</feature>
<dbReference type="OrthoDB" id="18884at2759"/>
<evidence type="ECO:0000259" key="8">
    <source>
        <dbReference type="Pfam" id="PF22591"/>
    </source>
</evidence>
<dbReference type="PANTHER" id="PTHR14005">
    <property type="entry name" value="EUKARYOTIC TRANSLATION INITIATION FACTOR 3, THETA SUBUNIT"/>
    <property type="match status" value="1"/>
</dbReference>
<feature type="compositionally biased region" description="Basic and acidic residues" evidence="7">
    <location>
        <begin position="893"/>
        <end position="905"/>
    </location>
</feature>
<dbReference type="PANTHER" id="PTHR14005:SF0">
    <property type="entry name" value="EUKARYOTIC TRANSLATION INITIATION FACTOR 3 SUBUNIT A"/>
    <property type="match status" value="1"/>
</dbReference>
<dbReference type="InterPro" id="IPR027512">
    <property type="entry name" value="EIF3A"/>
</dbReference>
<dbReference type="InterPro" id="IPR054711">
    <property type="entry name" value="eIF3a_PCI_TPR-like"/>
</dbReference>
<gene>
    <name evidence="9" type="primary">RvY_14075-1</name>
    <name evidence="9" type="synonym">RvY_14075.1</name>
    <name evidence="9" type="ORF">RvY_14075</name>
</gene>
<dbReference type="GO" id="GO:0033290">
    <property type="term" value="C:eukaryotic 48S preinitiation complex"/>
    <property type="evidence" value="ECO:0007669"/>
    <property type="project" value="UniProtKB-UniRule"/>
</dbReference>
<evidence type="ECO:0000256" key="7">
    <source>
        <dbReference type="SAM" id="MobiDB-lite"/>
    </source>
</evidence>
<dbReference type="GO" id="GO:0071541">
    <property type="term" value="C:eukaryotic translation initiation factor 3 complex, eIF3m"/>
    <property type="evidence" value="ECO:0007669"/>
    <property type="project" value="TreeGrafter"/>
</dbReference>
<feature type="region of interest" description="Disordered" evidence="7">
    <location>
        <begin position="803"/>
        <end position="943"/>
    </location>
</feature>
<sequence>MPVYMNKPEFALKRAEEFLDVGKKSRALEALTEAIKNRKHRIWQKSHEDIMRKFIHLCVELKQSQTAKEGLHQYKNLTANVNPKSLEDIVRYYLKLSETKCDEAREKANVQAAAAPSTNVVDVDDLDLAESPEGMLLKVVSTDTSQDRADRVVLLPWVRFNWEAYRHCLDLLRNLSKLESLYHDIASQAFKFCLKYGRKTELRKLCEMLRNHIGQISKREVVTPNAINLNNPETQELNLRTRLVQLDHAIAMEMWQEAFRAIEDVHGLMSMLKKVPKAALKANYFEKLALVFLRAGNAVFHAAAQQQLFILYRGFRKEQNPEELRRLAVSVLFATLAVPLQPPRTQLESLLEYDDTAASKMKQLTLLVGYSQPPTRSKLVEDLQKHGILQYVRPELQALYQHLEVSFDPLHMGPVIADILTLVNNTDELASVRHYISVIEQVAVGKHLRQLSQVYDSVEIDRVIQMMPYTNWHTIERVAIETARNTDLEVRIDHRRPGLFKFGSEVSLAPYETAAAGTSEAGQSQIPADRVRSQLVMLLTGLTRVSREVKEQQDQVDEKELRKHLFDLYRKNAMRDLLSNLTRPHKSDSRQKSLEDREREREQQAKAAKKNKDKESAAAEAQRMQRDTKQFEEQRNKLREKELEKQVIKEKIEKMKQTEFGMRVLKELEDWENVDVKELDRLEQRHREEMRREEEENNQRLKIQEKKIDHIVRAKHLEEVELRRQDNEAMIQSFYDIFNRDEDRRIQLLKDDREFLLKKRDKMMGMKEDYHKFMQELQQRKQQSYTEKKAAWDQLYEEQRTKRLNDRRKKREEDRREAFERQQQEEAEQRQMEEARIRLEEETARKRAEQEAHQRKLDEMARKQQERIREIEEREERERQERSTHLNTAQPTQREREAEREERRQTAVAPPPPTPGKYIPPSQRGGGVAAAASAPSAALSQPREPMVITLNRASGENVLAPSVVNLGNVNDLRRDREQGHGHRPSDGQRDRDFGQRGMDGGPAGSFGRPRDTRGDMNRGPDIRKPAGGEAVPDKWR</sequence>
<dbReference type="EMBL" id="BDGG01000009">
    <property type="protein sequence ID" value="GAV03685.1"/>
    <property type="molecule type" value="Genomic_DNA"/>
</dbReference>
<dbReference type="GO" id="GO:0002188">
    <property type="term" value="P:translation reinitiation"/>
    <property type="evidence" value="ECO:0007669"/>
    <property type="project" value="TreeGrafter"/>
</dbReference>
<keyword evidence="5 6" id="KW-0648">Protein biosynthesis</keyword>
<dbReference type="GO" id="GO:0003743">
    <property type="term" value="F:translation initiation factor activity"/>
    <property type="evidence" value="ECO:0007669"/>
    <property type="project" value="UniProtKB-UniRule"/>
</dbReference>
<keyword evidence="4 6" id="KW-0694">RNA-binding</keyword>
<feature type="compositionally biased region" description="Low complexity" evidence="7">
    <location>
        <begin position="929"/>
        <end position="940"/>
    </location>
</feature>
<name>A0A1D1VQ38_RAMVA</name>
<dbReference type="GO" id="GO:0003729">
    <property type="term" value="F:mRNA binding"/>
    <property type="evidence" value="ECO:0007669"/>
    <property type="project" value="TreeGrafter"/>
</dbReference>
<evidence type="ECO:0000256" key="3">
    <source>
        <dbReference type="ARBA" id="ARBA00022540"/>
    </source>
</evidence>
<dbReference type="GO" id="GO:0043614">
    <property type="term" value="C:multi-eIF complex"/>
    <property type="evidence" value="ECO:0007669"/>
    <property type="project" value="TreeGrafter"/>
</dbReference>
<feature type="compositionally biased region" description="Basic and acidic residues" evidence="7">
    <location>
        <begin position="1008"/>
        <end position="1036"/>
    </location>
</feature>
<proteinExistence type="inferred from homology"/>
<comment type="function">
    <text evidence="6">RNA-binding component of the eukaryotic translation initiation factor 3 (eIF-3) complex, which is involved in protein synthesis of a specialized repertoire of mRNAs and, together with other initiation factors, stimulates binding of mRNA and methionyl-tRNAi to the 40S ribosome. The eIF-3 complex specifically targets and initiates translation of a subset of mRNAs involved in cell proliferation.</text>
</comment>